<evidence type="ECO:0000313" key="2">
    <source>
        <dbReference type="Proteomes" id="UP001204772"/>
    </source>
</evidence>
<name>A0ABT1FLZ3_9BACT</name>
<evidence type="ECO:0000313" key="1">
    <source>
        <dbReference type="EMBL" id="MCP1382762.1"/>
    </source>
</evidence>
<dbReference type="RefSeq" id="WP_253527040.1">
    <property type="nucleotide sequence ID" value="NZ_JAMZEL010000003.1"/>
</dbReference>
<keyword evidence="2" id="KW-1185">Reference proteome</keyword>
<dbReference type="EMBL" id="JAMZEL010000003">
    <property type="protein sequence ID" value="MCP1382762.1"/>
    <property type="molecule type" value="Genomic_DNA"/>
</dbReference>
<reference evidence="1 2" key="1">
    <citation type="submission" date="2022-06" db="EMBL/GenBank/DDBJ databases">
        <title>Runella sp. S5 genome sequencing.</title>
        <authorList>
            <person name="Park S."/>
        </authorList>
    </citation>
    <scope>NUCLEOTIDE SEQUENCE [LARGE SCALE GENOMIC DNA]</scope>
    <source>
        <strain evidence="1 2">S5</strain>
    </source>
</reference>
<proteinExistence type="predicted"/>
<dbReference type="Proteomes" id="UP001204772">
    <property type="component" value="Unassembled WGS sequence"/>
</dbReference>
<protein>
    <submittedName>
        <fullName evidence="1">Uncharacterized protein</fullName>
    </submittedName>
</protein>
<accession>A0ABT1FLZ3</accession>
<sequence length="161" mass="18848">MINEFYLQDLLNKARLLSNIAKYSKIRKSKMNYQPPVYLTPHLYMTNEEVAIVDGLVDHQEMPKKFDSNRVITYFEGQDFCLVLYFADLKDRGFQKYVVSDFSVNVEEMWMLSNSLTQMIGEGINVHLLSQAKNRVDNMIHMSGTFRALFGKKKAEETEDW</sequence>
<organism evidence="1 2">
    <name type="scientific">Runella salmonicolor</name>
    <dbReference type="NCBI Taxonomy" id="2950278"/>
    <lineage>
        <taxon>Bacteria</taxon>
        <taxon>Pseudomonadati</taxon>
        <taxon>Bacteroidota</taxon>
        <taxon>Cytophagia</taxon>
        <taxon>Cytophagales</taxon>
        <taxon>Spirosomataceae</taxon>
        <taxon>Runella</taxon>
    </lineage>
</organism>
<gene>
    <name evidence="1" type="ORF">NCI00_10025</name>
</gene>
<comment type="caution">
    <text evidence="1">The sequence shown here is derived from an EMBL/GenBank/DDBJ whole genome shotgun (WGS) entry which is preliminary data.</text>
</comment>